<keyword evidence="6 10" id="KW-0812">Transmembrane</keyword>
<evidence type="ECO:0000256" key="5">
    <source>
        <dbReference type="ARBA" id="ARBA00022519"/>
    </source>
</evidence>
<evidence type="ECO:0000256" key="8">
    <source>
        <dbReference type="ARBA" id="ARBA00022989"/>
    </source>
</evidence>
<dbReference type="GO" id="GO:0005886">
    <property type="term" value="C:plasma membrane"/>
    <property type="evidence" value="ECO:0007669"/>
    <property type="project" value="UniProtKB-SubCell"/>
</dbReference>
<dbReference type="STRING" id="474950.SAMN05421771_1606"/>
<evidence type="ECO:0000256" key="3">
    <source>
        <dbReference type="ARBA" id="ARBA00022448"/>
    </source>
</evidence>
<evidence type="ECO:0000256" key="7">
    <source>
        <dbReference type="ARBA" id="ARBA00022927"/>
    </source>
</evidence>
<evidence type="ECO:0000259" key="11">
    <source>
        <dbReference type="PROSITE" id="PS52015"/>
    </source>
</evidence>
<evidence type="ECO:0000256" key="4">
    <source>
        <dbReference type="ARBA" id="ARBA00022475"/>
    </source>
</evidence>
<evidence type="ECO:0000256" key="1">
    <source>
        <dbReference type="ARBA" id="ARBA00004383"/>
    </source>
</evidence>
<dbReference type="PROSITE" id="PS52015">
    <property type="entry name" value="TONB_CTD"/>
    <property type="match status" value="1"/>
</dbReference>
<keyword evidence="3" id="KW-0813">Transport</keyword>
<dbReference type="Gene3D" id="3.30.1150.10">
    <property type="match status" value="1"/>
</dbReference>
<evidence type="ECO:0000256" key="9">
    <source>
        <dbReference type="ARBA" id="ARBA00023136"/>
    </source>
</evidence>
<evidence type="ECO:0000256" key="10">
    <source>
        <dbReference type="SAM" id="Phobius"/>
    </source>
</evidence>
<evidence type="ECO:0000256" key="2">
    <source>
        <dbReference type="ARBA" id="ARBA00006555"/>
    </source>
</evidence>
<dbReference type="SUPFAM" id="SSF74653">
    <property type="entry name" value="TolA/TonB C-terminal domain"/>
    <property type="match status" value="1"/>
</dbReference>
<dbReference type="PANTHER" id="PTHR33446">
    <property type="entry name" value="PROTEIN TONB-RELATED"/>
    <property type="match status" value="1"/>
</dbReference>
<reference evidence="12 13" key="1">
    <citation type="submission" date="2016-10" db="EMBL/GenBank/DDBJ databases">
        <authorList>
            <person name="de Groot N.N."/>
        </authorList>
    </citation>
    <scope>NUCLEOTIDE SEQUENCE [LARGE SCALE GENOMIC DNA]</scope>
    <source>
        <strain evidence="12 13">DSM 21001</strain>
    </source>
</reference>
<accession>A0A1I6M0N2</accession>
<organism evidence="12 13">
    <name type="scientific">Granulicella pectinivorans</name>
    <dbReference type="NCBI Taxonomy" id="474950"/>
    <lineage>
        <taxon>Bacteria</taxon>
        <taxon>Pseudomonadati</taxon>
        <taxon>Acidobacteriota</taxon>
        <taxon>Terriglobia</taxon>
        <taxon>Terriglobales</taxon>
        <taxon>Acidobacteriaceae</taxon>
        <taxon>Granulicella</taxon>
    </lineage>
</organism>
<dbReference type="GO" id="GO:0055085">
    <property type="term" value="P:transmembrane transport"/>
    <property type="evidence" value="ECO:0007669"/>
    <property type="project" value="InterPro"/>
</dbReference>
<keyword evidence="4" id="KW-1003">Cell membrane</keyword>
<evidence type="ECO:0000256" key="6">
    <source>
        <dbReference type="ARBA" id="ARBA00022692"/>
    </source>
</evidence>
<protein>
    <submittedName>
        <fullName evidence="12">Protein TonB</fullName>
    </submittedName>
</protein>
<keyword evidence="7" id="KW-0653">Protein transport</keyword>
<dbReference type="AlphaFoldDB" id="A0A1I6M0N2"/>
<dbReference type="Proteomes" id="UP000199024">
    <property type="component" value="Unassembled WGS sequence"/>
</dbReference>
<name>A0A1I6M0N2_9BACT</name>
<evidence type="ECO:0000313" key="13">
    <source>
        <dbReference type="Proteomes" id="UP000199024"/>
    </source>
</evidence>
<keyword evidence="8 10" id="KW-1133">Transmembrane helix</keyword>
<dbReference type="GO" id="GO:0015031">
    <property type="term" value="P:protein transport"/>
    <property type="evidence" value="ECO:0007669"/>
    <property type="project" value="UniProtKB-KW"/>
</dbReference>
<dbReference type="NCBIfam" id="TIGR01352">
    <property type="entry name" value="tonB_Cterm"/>
    <property type="match status" value="1"/>
</dbReference>
<dbReference type="EMBL" id="FOZL01000001">
    <property type="protein sequence ID" value="SFS09194.1"/>
    <property type="molecule type" value="Genomic_DNA"/>
</dbReference>
<feature type="transmembrane region" description="Helical" evidence="10">
    <location>
        <begin position="69"/>
        <end position="89"/>
    </location>
</feature>
<keyword evidence="13" id="KW-1185">Reference proteome</keyword>
<dbReference type="RefSeq" id="WP_245781748.1">
    <property type="nucleotide sequence ID" value="NZ_FOZL01000001.1"/>
</dbReference>
<evidence type="ECO:0000313" key="12">
    <source>
        <dbReference type="EMBL" id="SFS09194.1"/>
    </source>
</evidence>
<keyword evidence="5" id="KW-0997">Cell inner membrane</keyword>
<gene>
    <name evidence="12" type="ORF">SAMN05421771_1606</name>
</gene>
<dbReference type="InterPro" id="IPR006260">
    <property type="entry name" value="TonB/TolA_C"/>
</dbReference>
<comment type="similarity">
    <text evidence="2">Belongs to the TonB family.</text>
</comment>
<sequence>MTNRPDDFEVLLDGVLREMADVEVKEGFAMRMMTAYESDVVGISPRGSVTAFGGSFGLLVRKERGFGPFGWAMAAHAAVLLLVGFGWAAKSHVVQVLRPVAVATLEVPMPIKMTPKALTAGGGGGQANPTPAAQGRMPKFAETQITPPKAPPMEQPKIAVEPTVVMQRDLKMANNDMPNLGMPNSPIVGTGSLGNGRGTGIGSGDGAGVGAGSEGNIGGGAMRIGGGVSAPVPTFMPDPEFSEEARKAKVSGNVLVYLWVDQNGRASHVRVIRGIGMGLDEKAMAAVKQYRFKPAMKDGKPVTVEMNVDVNFAIF</sequence>
<dbReference type="InterPro" id="IPR037682">
    <property type="entry name" value="TonB_C"/>
</dbReference>
<comment type="subcellular location">
    <subcellularLocation>
        <location evidence="1">Cell inner membrane</location>
        <topology evidence="1">Single-pass membrane protein</topology>
        <orientation evidence="1">Periplasmic side</orientation>
    </subcellularLocation>
</comment>
<keyword evidence="9 10" id="KW-0472">Membrane</keyword>
<feature type="domain" description="TonB C-terminal" evidence="11">
    <location>
        <begin position="226"/>
        <end position="315"/>
    </location>
</feature>
<dbReference type="Pfam" id="PF03544">
    <property type="entry name" value="TonB_C"/>
    <property type="match status" value="1"/>
</dbReference>
<dbReference type="InterPro" id="IPR051045">
    <property type="entry name" value="TonB-dependent_transducer"/>
</dbReference>
<proteinExistence type="inferred from homology"/>